<feature type="region of interest" description="Disordered" evidence="1">
    <location>
        <begin position="1"/>
        <end position="43"/>
    </location>
</feature>
<dbReference type="Proteomes" id="UP000182375">
    <property type="component" value="Unassembled WGS sequence"/>
</dbReference>
<name>A0A1H4PNI1_9ACTN</name>
<dbReference type="Pfam" id="PF13472">
    <property type="entry name" value="Lipase_GDSL_2"/>
    <property type="match status" value="1"/>
</dbReference>
<dbReference type="Gene3D" id="3.40.50.1110">
    <property type="entry name" value="SGNH hydrolase"/>
    <property type="match status" value="1"/>
</dbReference>
<feature type="domain" description="SGNH hydrolase-type esterase" evidence="2">
    <location>
        <begin position="250"/>
        <end position="434"/>
    </location>
</feature>
<dbReference type="CDD" id="cd01830">
    <property type="entry name" value="XynE_like"/>
    <property type="match status" value="1"/>
</dbReference>
<dbReference type="AlphaFoldDB" id="A0A1H4PNI1"/>
<evidence type="ECO:0000259" key="2">
    <source>
        <dbReference type="Pfam" id="PF13472"/>
    </source>
</evidence>
<evidence type="ECO:0000256" key="1">
    <source>
        <dbReference type="SAM" id="MobiDB-lite"/>
    </source>
</evidence>
<sequence length="481" mass="50540">MGTPGESAHRGARPAWRRDHDERGTRRHVPRGPAGTRRTGHPVNGRCGRGCRVAAALLTAAACQAGPARAAPHLPGATGHPSGVVTWAASAERLGPGAAGRDYRMIVHTSVGGSAPRVRFTNAFGDRPLTLDHVYAGPRLRGAAVRPGANRPLTFGGARRITLPPGTMAWSDPLPGRLPAGADLAVSLHTPHAAGPASGHRMALRTSYTGQGAHTAAPGAAHWTGTTGSWWYLDAVSVRPGRPATGAVAVLGDSLTDGERSTPDTDRRWPDHLARRLRAARAAVEGVADEGISGDKVLADDAGPSALHRLDRDVLSLPGVRTVFLFEGVNDLKARPGATAADLIAGYRRIVRRAHAAHLCVVAATIGPFKGRPEWNPGAEAVRRDVNRFVRESGEFDAVADFDRVLRDPRDPERLRPDLDGGDHLHPGDRGMRALAGGVDLDRLQCARRAGRPARAGAQPEPRAQSSGTRPAGPGTGWSAG</sequence>
<feature type="compositionally biased region" description="Low complexity" evidence="1">
    <location>
        <begin position="453"/>
        <end position="465"/>
    </location>
</feature>
<gene>
    <name evidence="3" type="ORF">SAMN04490357_1151</name>
</gene>
<accession>A0A1H4PNI1</accession>
<evidence type="ECO:0000313" key="3">
    <source>
        <dbReference type="EMBL" id="SEC08804.1"/>
    </source>
</evidence>
<evidence type="ECO:0000313" key="4">
    <source>
        <dbReference type="Proteomes" id="UP000182375"/>
    </source>
</evidence>
<dbReference type="EMBL" id="FNTD01000004">
    <property type="protein sequence ID" value="SEC08804.1"/>
    <property type="molecule type" value="Genomic_DNA"/>
</dbReference>
<dbReference type="InterPro" id="IPR053140">
    <property type="entry name" value="GDSL_Rv0518-like"/>
</dbReference>
<dbReference type="PANTHER" id="PTHR43784">
    <property type="entry name" value="GDSL-LIKE LIPASE/ACYLHYDROLASE, PUTATIVE (AFU_ORTHOLOGUE AFUA_2G00820)-RELATED"/>
    <property type="match status" value="1"/>
</dbReference>
<feature type="region of interest" description="Disordered" evidence="1">
    <location>
        <begin position="409"/>
        <end position="431"/>
    </location>
</feature>
<feature type="region of interest" description="Disordered" evidence="1">
    <location>
        <begin position="449"/>
        <end position="481"/>
    </location>
</feature>
<dbReference type="PANTHER" id="PTHR43784:SF2">
    <property type="entry name" value="GDSL-LIKE LIPASE_ACYLHYDROLASE, PUTATIVE (AFU_ORTHOLOGUE AFUA_2G00820)-RELATED"/>
    <property type="match status" value="1"/>
</dbReference>
<reference evidence="3 4" key="1">
    <citation type="submission" date="2016-10" db="EMBL/GenBank/DDBJ databases">
        <authorList>
            <person name="de Groot N.N."/>
        </authorList>
    </citation>
    <scope>NUCLEOTIDE SEQUENCE [LARGE SCALE GENOMIC DNA]</scope>
    <source>
        <strain evidence="3 4">DSM 40306</strain>
    </source>
</reference>
<protein>
    <submittedName>
        <fullName evidence="3">Lysophospholipase L1</fullName>
    </submittedName>
</protein>
<dbReference type="InterPro" id="IPR013830">
    <property type="entry name" value="SGNH_hydro"/>
</dbReference>
<proteinExistence type="predicted"/>
<dbReference type="SUPFAM" id="SSF52266">
    <property type="entry name" value="SGNH hydrolase"/>
    <property type="match status" value="1"/>
</dbReference>
<dbReference type="STRING" id="67331.SAMN04490357_1151"/>
<organism evidence="3 4">
    <name type="scientific">Streptomyces misionensis</name>
    <dbReference type="NCBI Taxonomy" id="67331"/>
    <lineage>
        <taxon>Bacteria</taxon>
        <taxon>Bacillati</taxon>
        <taxon>Actinomycetota</taxon>
        <taxon>Actinomycetes</taxon>
        <taxon>Kitasatosporales</taxon>
        <taxon>Streptomycetaceae</taxon>
        <taxon>Streptomyces</taxon>
    </lineage>
</organism>
<dbReference type="InterPro" id="IPR036514">
    <property type="entry name" value="SGNH_hydro_sf"/>
</dbReference>